<evidence type="ECO:0000256" key="1">
    <source>
        <dbReference type="ARBA" id="ARBA00023125"/>
    </source>
</evidence>
<feature type="domain" description="Cas12f1-like TNB" evidence="2">
    <location>
        <begin position="510"/>
        <end position="582"/>
    </location>
</feature>
<evidence type="ECO:0000313" key="3">
    <source>
        <dbReference type="EMBL" id="QHT93268.1"/>
    </source>
</evidence>
<name>A0A6C0IJ86_9ZZZZ</name>
<sequence>MVKKKKEEITIKKPKEKVVRNDVSLRKEANKNTDFTCIKSSWKSFCKNNLLADTIVEDILPKINTICFLSYKLINFHFTRLLEERKPLPEIKQNLFYQACCMVSQLKYTKDTTDTTTELYESFAQMREFMTDALPARDYLCLGYITNLNKLQLTMANNHLKLNFYNRFRKYLKLRTGETDNAVVYRWLKDIYEPKYEGKNTFILYMREWLKYTPTEANIVKHSNHFVKIYYSILKEFEKYPDTKGIRTFTLLPHKHGFTQSHITLCNAGLENTLKYIAKKLKVENSDVESGLDVKKFAENSEEYWRELFNINRYETKNKRFGFTILTDGKSIVLQMRKPKQPDTPVRDYTEQQYDNFIGVDPGVRELITSYDTNDKIIQVSTKEYRHKSKMIYACKKRVSWYKRWDHYEDWKLIPTIKTSKTSVMKEYFKYVFPRMRTFTEFHKEKGFRNLNFTSYCRSKSTLAKICERIGGGKNVKTLVGFGDFSQQHGLVKSHPTTPILRLKRELRKYCRVVGIDEYNTSKTCSSCRNPIELYRNRIRRKKKGVLEPIARMSNIHSVIRCKTNECKLCCLDRDINASKNILGLLLNQYGGEERPVCFKPAKIGVIPRKSDKRPKACDSPLQPC</sequence>
<proteinExistence type="predicted"/>
<dbReference type="Pfam" id="PF07282">
    <property type="entry name" value="Cas12f1-like_TNB"/>
    <property type="match status" value="1"/>
</dbReference>
<dbReference type="EMBL" id="MN740204">
    <property type="protein sequence ID" value="QHT93268.1"/>
    <property type="molecule type" value="Genomic_DNA"/>
</dbReference>
<accession>A0A6C0IJ86</accession>
<dbReference type="AlphaFoldDB" id="A0A6C0IJ86"/>
<keyword evidence="1" id="KW-0238">DNA-binding</keyword>
<organism evidence="3">
    <name type="scientific">viral metagenome</name>
    <dbReference type="NCBI Taxonomy" id="1070528"/>
    <lineage>
        <taxon>unclassified sequences</taxon>
        <taxon>metagenomes</taxon>
        <taxon>organismal metagenomes</taxon>
    </lineage>
</organism>
<evidence type="ECO:0000259" key="2">
    <source>
        <dbReference type="Pfam" id="PF07282"/>
    </source>
</evidence>
<reference evidence="3" key="1">
    <citation type="journal article" date="2020" name="Nature">
        <title>Giant virus diversity and host interactions through global metagenomics.</title>
        <authorList>
            <person name="Schulz F."/>
            <person name="Roux S."/>
            <person name="Paez-Espino D."/>
            <person name="Jungbluth S."/>
            <person name="Walsh D.A."/>
            <person name="Denef V.J."/>
            <person name="McMahon K.D."/>
            <person name="Konstantinidis K.T."/>
            <person name="Eloe-Fadrosh E.A."/>
            <person name="Kyrpides N.C."/>
            <person name="Woyke T."/>
        </authorList>
    </citation>
    <scope>NUCLEOTIDE SEQUENCE</scope>
    <source>
        <strain evidence="3">GVMAG-M-3300023210-19</strain>
    </source>
</reference>
<dbReference type="GO" id="GO:0003677">
    <property type="term" value="F:DNA binding"/>
    <property type="evidence" value="ECO:0007669"/>
    <property type="project" value="UniProtKB-KW"/>
</dbReference>
<protein>
    <recommendedName>
        <fullName evidence="2">Cas12f1-like TNB domain-containing protein</fullName>
    </recommendedName>
</protein>
<dbReference type="InterPro" id="IPR010095">
    <property type="entry name" value="Cas12f1-like_TNB"/>
</dbReference>